<dbReference type="GO" id="GO:0015074">
    <property type="term" value="P:DNA integration"/>
    <property type="evidence" value="ECO:0007669"/>
    <property type="project" value="InterPro"/>
</dbReference>
<evidence type="ECO:0000256" key="4">
    <source>
        <dbReference type="ARBA" id="ARBA00022759"/>
    </source>
</evidence>
<comment type="caution">
    <text evidence="8">The sequence shown here is derived from an EMBL/GenBank/DDBJ whole genome shotgun (WGS) entry which is preliminary data.</text>
</comment>
<dbReference type="Gene3D" id="3.30.420.10">
    <property type="entry name" value="Ribonuclease H-like superfamily/Ribonuclease H"/>
    <property type="match status" value="1"/>
</dbReference>
<evidence type="ECO:0000256" key="2">
    <source>
        <dbReference type="ARBA" id="ARBA00022695"/>
    </source>
</evidence>
<evidence type="ECO:0000256" key="6">
    <source>
        <dbReference type="ARBA" id="ARBA00022918"/>
    </source>
</evidence>
<keyword evidence="2" id="KW-0548">Nucleotidyltransferase</keyword>
<dbReference type="GO" id="GO:0004519">
    <property type="term" value="F:endonuclease activity"/>
    <property type="evidence" value="ECO:0007669"/>
    <property type="project" value="UniProtKB-KW"/>
</dbReference>
<dbReference type="PANTHER" id="PTHR41694:SF3">
    <property type="entry name" value="RNA-DIRECTED DNA POLYMERASE-RELATED"/>
    <property type="match status" value="1"/>
</dbReference>
<dbReference type="PANTHER" id="PTHR41694">
    <property type="entry name" value="ENDOGENOUS RETROVIRUS GROUP K MEMBER POL PROTEIN"/>
    <property type="match status" value="1"/>
</dbReference>
<evidence type="ECO:0000256" key="1">
    <source>
        <dbReference type="ARBA" id="ARBA00022679"/>
    </source>
</evidence>
<dbReference type="InterPro" id="IPR036397">
    <property type="entry name" value="RNaseH_sf"/>
</dbReference>
<keyword evidence="4" id="KW-0255">Endonuclease</keyword>
<dbReference type="InterPro" id="IPR001584">
    <property type="entry name" value="Integrase_cat-core"/>
</dbReference>
<feature type="non-terminal residue" evidence="8">
    <location>
        <position position="1"/>
    </location>
</feature>
<dbReference type="PROSITE" id="PS50994">
    <property type="entry name" value="INTEGRASE"/>
    <property type="match status" value="1"/>
</dbReference>
<gene>
    <name evidence="8" type="ORF">AGERDE_LOCUS6628</name>
</gene>
<dbReference type="GO" id="GO:0003964">
    <property type="term" value="F:RNA-directed DNA polymerase activity"/>
    <property type="evidence" value="ECO:0007669"/>
    <property type="project" value="UniProtKB-KW"/>
</dbReference>
<protein>
    <submittedName>
        <fullName evidence="8">8774_t:CDS:1</fullName>
    </submittedName>
</protein>
<keyword evidence="3" id="KW-0540">Nuclease</keyword>
<dbReference type="Pfam" id="PF00665">
    <property type="entry name" value="rve"/>
    <property type="match status" value="1"/>
</dbReference>
<keyword evidence="5" id="KW-0378">Hydrolase</keyword>
<accession>A0A9N9FNL5</accession>
<dbReference type="InterPro" id="IPR012337">
    <property type="entry name" value="RNaseH-like_sf"/>
</dbReference>
<proteinExistence type="predicted"/>
<keyword evidence="1" id="KW-0808">Transferase</keyword>
<feature type="domain" description="Integrase catalytic" evidence="7">
    <location>
        <begin position="1"/>
        <end position="118"/>
    </location>
</feature>
<evidence type="ECO:0000259" key="7">
    <source>
        <dbReference type="PROSITE" id="PS50994"/>
    </source>
</evidence>
<name>A0A9N9FNL5_9GLOM</name>
<keyword evidence="6" id="KW-0695">RNA-directed DNA polymerase</keyword>
<evidence type="ECO:0000313" key="8">
    <source>
        <dbReference type="EMBL" id="CAG8550210.1"/>
    </source>
</evidence>
<evidence type="ECO:0000256" key="5">
    <source>
        <dbReference type="ARBA" id="ARBA00022801"/>
    </source>
</evidence>
<organism evidence="8 9">
    <name type="scientific">Ambispora gerdemannii</name>
    <dbReference type="NCBI Taxonomy" id="144530"/>
    <lineage>
        <taxon>Eukaryota</taxon>
        <taxon>Fungi</taxon>
        <taxon>Fungi incertae sedis</taxon>
        <taxon>Mucoromycota</taxon>
        <taxon>Glomeromycotina</taxon>
        <taxon>Glomeromycetes</taxon>
        <taxon>Archaeosporales</taxon>
        <taxon>Ambisporaceae</taxon>
        <taxon>Ambispora</taxon>
    </lineage>
</organism>
<dbReference type="AlphaFoldDB" id="A0A9N9FNL5"/>
<dbReference type="GO" id="GO:0005634">
    <property type="term" value="C:nucleus"/>
    <property type="evidence" value="ECO:0007669"/>
    <property type="project" value="UniProtKB-ARBA"/>
</dbReference>
<reference evidence="8" key="1">
    <citation type="submission" date="2021-06" db="EMBL/GenBank/DDBJ databases">
        <authorList>
            <person name="Kallberg Y."/>
            <person name="Tangrot J."/>
            <person name="Rosling A."/>
        </authorList>
    </citation>
    <scope>NUCLEOTIDE SEQUENCE</scope>
    <source>
        <strain evidence="8">MT106</strain>
    </source>
</reference>
<evidence type="ECO:0000313" key="9">
    <source>
        <dbReference type="Proteomes" id="UP000789831"/>
    </source>
</evidence>
<dbReference type="EMBL" id="CAJVPL010001061">
    <property type="protein sequence ID" value="CAG8550210.1"/>
    <property type="molecule type" value="Genomic_DNA"/>
</dbReference>
<dbReference type="SUPFAM" id="SSF53098">
    <property type="entry name" value="Ribonuclease H-like"/>
    <property type="match status" value="1"/>
</dbReference>
<sequence>RDFMCHLQVDLLDMHYQPDGSYKYIYHAHDHFSKFSWLSALSSKEAKEVADFLFELFTAFESLIILQTDNGKEFTAQIIRKLTKFWSTIWIINGHPRHPQSQGLIERANDILQQKLSK</sequence>
<dbReference type="OrthoDB" id="2499658at2759"/>
<evidence type="ECO:0000256" key="3">
    <source>
        <dbReference type="ARBA" id="ARBA00022722"/>
    </source>
</evidence>
<keyword evidence="9" id="KW-1185">Reference proteome</keyword>
<dbReference type="GO" id="GO:0035613">
    <property type="term" value="F:RNA stem-loop binding"/>
    <property type="evidence" value="ECO:0007669"/>
    <property type="project" value="TreeGrafter"/>
</dbReference>
<dbReference type="Proteomes" id="UP000789831">
    <property type="component" value="Unassembled WGS sequence"/>
</dbReference>
<dbReference type="GO" id="GO:0016787">
    <property type="term" value="F:hydrolase activity"/>
    <property type="evidence" value="ECO:0007669"/>
    <property type="project" value="UniProtKB-KW"/>
</dbReference>